<keyword evidence="3" id="KW-0808">Transferase</keyword>
<sequence length="230" mass="26917">MHRHIFLFLYYDSSYYKDIVHYGRLVLDHKKTLCKTNNIQKNWVVFFLVFVEELVLASLTVLSVPFLTPALRRHALPYVPATREQLDNIFNLLKQYSTKQRQHLIDLGSGDGRIVFEAIQQGFPRATGIEINRVLVYYARLKAYLSNQGKICQFKRANLWKHDLSKYDTIVLFGVDTMMEPLLKKLSKEITDESIVITCRYQFPIKFDCTLGEGIDAVWLYNSQTIRNQI</sequence>
<comment type="caution">
    <text evidence="6">The sequence shown here is derived from an EMBL/GenBank/DDBJ whole genome shotgun (WGS) entry which is preliminary data.</text>
</comment>
<accession>A0A815HJH4</accession>
<feature type="transmembrane region" description="Helical" evidence="5">
    <location>
        <begin position="43"/>
        <end position="67"/>
    </location>
</feature>
<dbReference type="EMBL" id="CAJNOT010002917">
    <property type="protein sequence ID" value="CAF1352324.1"/>
    <property type="molecule type" value="Genomic_DNA"/>
</dbReference>
<dbReference type="GO" id="GO:0016279">
    <property type="term" value="F:protein-lysine N-methyltransferase activity"/>
    <property type="evidence" value="ECO:0007669"/>
    <property type="project" value="InterPro"/>
</dbReference>
<keyword evidence="5" id="KW-0812">Transmembrane</keyword>
<dbReference type="InterPro" id="IPR029063">
    <property type="entry name" value="SAM-dependent_MTases_sf"/>
</dbReference>
<keyword evidence="4" id="KW-0949">S-adenosyl-L-methionine</keyword>
<dbReference type="PANTHER" id="PTHR13610:SF9">
    <property type="entry name" value="FI06469P"/>
    <property type="match status" value="1"/>
</dbReference>
<dbReference type="PANTHER" id="PTHR13610">
    <property type="entry name" value="METHYLTRANSFERASE DOMAIN-CONTAINING PROTEIN"/>
    <property type="match status" value="1"/>
</dbReference>
<evidence type="ECO:0000313" key="7">
    <source>
        <dbReference type="Proteomes" id="UP000663864"/>
    </source>
</evidence>
<keyword evidence="5" id="KW-1133">Transmembrane helix</keyword>
<dbReference type="Gene3D" id="3.40.50.150">
    <property type="entry name" value="Vaccinia Virus protein VP39"/>
    <property type="match status" value="1"/>
</dbReference>
<comment type="similarity">
    <text evidence="1">Belongs to the ANT/ATPSC lysine N-methyltransferase family.</text>
</comment>
<keyword evidence="2" id="KW-0489">Methyltransferase</keyword>
<evidence type="ECO:0000256" key="1">
    <source>
        <dbReference type="ARBA" id="ARBA00010633"/>
    </source>
</evidence>
<proteinExistence type="inferred from homology"/>
<keyword evidence="5" id="KW-0472">Membrane</keyword>
<reference evidence="6" key="1">
    <citation type="submission" date="2021-02" db="EMBL/GenBank/DDBJ databases">
        <authorList>
            <person name="Nowell W R."/>
        </authorList>
    </citation>
    <scope>NUCLEOTIDE SEQUENCE</scope>
</reference>
<evidence type="ECO:0008006" key="8">
    <source>
        <dbReference type="Google" id="ProtNLM"/>
    </source>
</evidence>
<gene>
    <name evidence="6" type="ORF">ZHD862_LOCUS30630</name>
</gene>
<dbReference type="InterPro" id="IPR026170">
    <property type="entry name" value="FAM173A/B"/>
</dbReference>
<organism evidence="6 7">
    <name type="scientific">Rotaria sordida</name>
    <dbReference type="NCBI Taxonomy" id="392033"/>
    <lineage>
        <taxon>Eukaryota</taxon>
        <taxon>Metazoa</taxon>
        <taxon>Spiralia</taxon>
        <taxon>Gnathifera</taxon>
        <taxon>Rotifera</taxon>
        <taxon>Eurotatoria</taxon>
        <taxon>Bdelloidea</taxon>
        <taxon>Philodinida</taxon>
        <taxon>Philodinidae</taxon>
        <taxon>Rotaria</taxon>
    </lineage>
</organism>
<evidence type="ECO:0000256" key="2">
    <source>
        <dbReference type="ARBA" id="ARBA00022603"/>
    </source>
</evidence>
<name>A0A815HJH4_9BILA</name>
<dbReference type="GO" id="GO:1905706">
    <property type="term" value="P:regulation of mitochondrial ATP synthesis coupled proton transport"/>
    <property type="evidence" value="ECO:0007669"/>
    <property type="project" value="TreeGrafter"/>
</dbReference>
<dbReference type="GO" id="GO:0005739">
    <property type="term" value="C:mitochondrion"/>
    <property type="evidence" value="ECO:0007669"/>
    <property type="project" value="TreeGrafter"/>
</dbReference>
<evidence type="ECO:0000313" key="6">
    <source>
        <dbReference type="EMBL" id="CAF1352324.1"/>
    </source>
</evidence>
<dbReference type="SUPFAM" id="SSF53335">
    <property type="entry name" value="S-adenosyl-L-methionine-dependent methyltransferases"/>
    <property type="match status" value="1"/>
</dbReference>
<protein>
    <recommendedName>
        <fullName evidence="8">DOT1 domain-containing protein</fullName>
    </recommendedName>
</protein>
<evidence type="ECO:0000256" key="3">
    <source>
        <dbReference type="ARBA" id="ARBA00022679"/>
    </source>
</evidence>
<dbReference type="GO" id="GO:0032259">
    <property type="term" value="P:methylation"/>
    <property type="evidence" value="ECO:0007669"/>
    <property type="project" value="UniProtKB-KW"/>
</dbReference>
<dbReference type="AlphaFoldDB" id="A0A815HJH4"/>
<dbReference type="CDD" id="cd02440">
    <property type="entry name" value="AdoMet_MTases"/>
    <property type="match status" value="1"/>
</dbReference>
<evidence type="ECO:0000256" key="4">
    <source>
        <dbReference type="ARBA" id="ARBA00022691"/>
    </source>
</evidence>
<dbReference type="Proteomes" id="UP000663864">
    <property type="component" value="Unassembled WGS sequence"/>
</dbReference>
<evidence type="ECO:0000256" key="5">
    <source>
        <dbReference type="SAM" id="Phobius"/>
    </source>
</evidence>